<feature type="transmembrane region" description="Helical" evidence="6">
    <location>
        <begin position="114"/>
        <end position="137"/>
    </location>
</feature>
<evidence type="ECO:0000313" key="8">
    <source>
        <dbReference type="EMBL" id="KAE9410870.1"/>
    </source>
</evidence>
<evidence type="ECO:0000256" key="4">
    <source>
        <dbReference type="ARBA" id="ARBA00022989"/>
    </source>
</evidence>
<dbReference type="GO" id="GO:0015179">
    <property type="term" value="F:L-amino acid transmembrane transporter activity"/>
    <property type="evidence" value="ECO:0007669"/>
    <property type="project" value="TreeGrafter"/>
</dbReference>
<dbReference type="AlphaFoldDB" id="A0A6A4ILX9"/>
<evidence type="ECO:0000256" key="3">
    <source>
        <dbReference type="ARBA" id="ARBA00022692"/>
    </source>
</evidence>
<evidence type="ECO:0000256" key="1">
    <source>
        <dbReference type="ARBA" id="ARBA00004141"/>
    </source>
</evidence>
<name>A0A6A4ILX9_9AGAR</name>
<organism evidence="8 9">
    <name type="scientific">Gymnopus androsaceus JB14</name>
    <dbReference type="NCBI Taxonomy" id="1447944"/>
    <lineage>
        <taxon>Eukaryota</taxon>
        <taxon>Fungi</taxon>
        <taxon>Dikarya</taxon>
        <taxon>Basidiomycota</taxon>
        <taxon>Agaricomycotina</taxon>
        <taxon>Agaricomycetes</taxon>
        <taxon>Agaricomycetidae</taxon>
        <taxon>Agaricales</taxon>
        <taxon>Marasmiineae</taxon>
        <taxon>Omphalotaceae</taxon>
        <taxon>Gymnopus</taxon>
    </lineage>
</organism>
<evidence type="ECO:0000256" key="6">
    <source>
        <dbReference type="SAM" id="Phobius"/>
    </source>
</evidence>
<feature type="transmembrane region" description="Helical" evidence="6">
    <location>
        <begin position="47"/>
        <end position="66"/>
    </location>
</feature>
<proteinExistence type="inferred from homology"/>
<keyword evidence="3 6" id="KW-0812">Transmembrane</keyword>
<feature type="transmembrane region" description="Helical" evidence="6">
    <location>
        <begin position="226"/>
        <end position="247"/>
    </location>
</feature>
<keyword evidence="9" id="KW-1185">Reference proteome</keyword>
<accession>A0A6A4ILX9</accession>
<dbReference type="PANTHER" id="PTHR22950:SF668">
    <property type="entry name" value="AMINO ACID TRANSPORTER (EUROFUNG)"/>
    <property type="match status" value="1"/>
</dbReference>
<feature type="domain" description="Amino acid transporter transmembrane" evidence="7">
    <location>
        <begin position="46"/>
        <end position="319"/>
    </location>
</feature>
<dbReference type="InterPro" id="IPR013057">
    <property type="entry name" value="AA_transpt_TM"/>
</dbReference>
<gene>
    <name evidence="8" type="ORF">BT96DRAFT_983552</name>
</gene>
<keyword evidence="4 6" id="KW-1133">Transmembrane helix</keyword>
<comment type="subcellular location">
    <subcellularLocation>
        <location evidence="1">Membrane</location>
        <topology evidence="1">Multi-pass membrane protein</topology>
    </subcellularLocation>
</comment>
<feature type="transmembrane region" description="Helical" evidence="6">
    <location>
        <begin position="390"/>
        <end position="411"/>
    </location>
</feature>
<evidence type="ECO:0000313" key="9">
    <source>
        <dbReference type="Proteomes" id="UP000799118"/>
    </source>
</evidence>
<evidence type="ECO:0000256" key="5">
    <source>
        <dbReference type="ARBA" id="ARBA00023136"/>
    </source>
</evidence>
<comment type="similarity">
    <text evidence="2">Belongs to the amino acid/polyamine transporter 2 family.</text>
</comment>
<keyword evidence="5 6" id="KW-0472">Membrane</keyword>
<feature type="transmembrane region" description="Helical" evidence="6">
    <location>
        <begin position="259"/>
        <end position="281"/>
    </location>
</feature>
<sequence length="429" mass="46292">MDHIQEKEASRDGYGQNLRLSVFETDRGEEDVFNEESPDSDIKYKTLSWQFVALLMISEIVSNGILSLPSTLAVIGIVPALILIIFLGIFGLFTAKILIDFKLNHPSVHSMGDAGYIMGGPILGEILTSGTVIFAIFATGSELISGQQALSTLSNDGLCSVLLVLIFAAVTFLSSLPRTLGNLSWLGLFSAALILISGIVGMAGAGANPVQGRVVEVTMSNSFFEAFLAVTNPVFAYAGHFMFFILISEMKRPQDAMKAAWCLQGFATIFYAVFAVVMYVYIGNSVESPAFLSLPPKWAKAAFAIALGNFLISTHTMLGWTSWIVLCFIAATIAFILAVALPIFSYLIGITASLFAAWYTYGLAGFFWIHDTYHLHGGRKGLRDRPVGMILAILTILSGAFICVAGTYVSVQLIIDAYEEGIVGAPFTC</sequence>
<dbReference type="Proteomes" id="UP000799118">
    <property type="component" value="Unassembled WGS sequence"/>
</dbReference>
<feature type="transmembrane region" description="Helical" evidence="6">
    <location>
        <begin position="323"/>
        <end position="344"/>
    </location>
</feature>
<dbReference type="GO" id="GO:0016020">
    <property type="term" value="C:membrane"/>
    <property type="evidence" value="ECO:0007669"/>
    <property type="project" value="UniProtKB-SubCell"/>
</dbReference>
<evidence type="ECO:0000259" key="7">
    <source>
        <dbReference type="Pfam" id="PF01490"/>
    </source>
</evidence>
<reference evidence="8" key="1">
    <citation type="journal article" date="2019" name="Environ. Microbiol.">
        <title>Fungal ecological strategies reflected in gene transcription - a case study of two litter decomposers.</title>
        <authorList>
            <person name="Barbi F."/>
            <person name="Kohler A."/>
            <person name="Barry K."/>
            <person name="Baskaran P."/>
            <person name="Daum C."/>
            <person name="Fauchery L."/>
            <person name="Ihrmark K."/>
            <person name="Kuo A."/>
            <person name="LaButti K."/>
            <person name="Lipzen A."/>
            <person name="Morin E."/>
            <person name="Grigoriev I.V."/>
            <person name="Henrissat B."/>
            <person name="Lindahl B."/>
            <person name="Martin F."/>
        </authorList>
    </citation>
    <scope>NUCLEOTIDE SEQUENCE</scope>
    <source>
        <strain evidence="8">JB14</strain>
    </source>
</reference>
<feature type="transmembrane region" description="Helical" evidence="6">
    <location>
        <begin position="157"/>
        <end position="176"/>
    </location>
</feature>
<protein>
    <submittedName>
        <fullName evidence="8">Amino acid transporter</fullName>
    </submittedName>
</protein>
<feature type="transmembrane region" description="Helical" evidence="6">
    <location>
        <begin position="183"/>
        <end position="206"/>
    </location>
</feature>
<dbReference type="OrthoDB" id="40134at2759"/>
<dbReference type="EMBL" id="ML769384">
    <property type="protein sequence ID" value="KAE9410870.1"/>
    <property type="molecule type" value="Genomic_DNA"/>
</dbReference>
<dbReference type="PANTHER" id="PTHR22950">
    <property type="entry name" value="AMINO ACID TRANSPORTER"/>
    <property type="match status" value="1"/>
</dbReference>
<feature type="transmembrane region" description="Helical" evidence="6">
    <location>
        <begin position="72"/>
        <end position="93"/>
    </location>
</feature>
<dbReference type="Pfam" id="PF01490">
    <property type="entry name" value="Aa_trans"/>
    <property type="match status" value="1"/>
</dbReference>
<evidence type="ECO:0000256" key="2">
    <source>
        <dbReference type="ARBA" id="ARBA00008066"/>
    </source>
</evidence>
<feature type="transmembrane region" description="Helical" evidence="6">
    <location>
        <begin position="350"/>
        <end position="369"/>
    </location>
</feature>